<comment type="caution">
    <text evidence="2">The sequence shown here is derived from an EMBL/GenBank/DDBJ whole genome shotgun (WGS) entry which is preliminary data.</text>
</comment>
<reference evidence="2 3" key="1">
    <citation type="submission" date="2020-07" db="EMBL/GenBank/DDBJ databases">
        <title>Sequencing the genomes of 1000 actinobacteria strains.</title>
        <authorList>
            <person name="Klenk H.-P."/>
        </authorList>
    </citation>
    <scope>NUCLEOTIDE SEQUENCE [LARGE SCALE GENOMIC DNA]</scope>
    <source>
        <strain evidence="2 3">DSM 21349</strain>
    </source>
</reference>
<dbReference type="Proteomes" id="UP000580910">
    <property type="component" value="Unassembled WGS sequence"/>
</dbReference>
<organism evidence="2 3">
    <name type="scientific">Nocardioides ginsengisegetis</name>
    <dbReference type="NCBI Taxonomy" id="661491"/>
    <lineage>
        <taxon>Bacteria</taxon>
        <taxon>Bacillati</taxon>
        <taxon>Actinomycetota</taxon>
        <taxon>Actinomycetes</taxon>
        <taxon>Propionibacteriales</taxon>
        <taxon>Nocardioidaceae</taxon>
        <taxon>Nocardioides</taxon>
    </lineage>
</organism>
<evidence type="ECO:0000313" key="3">
    <source>
        <dbReference type="Proteomes" id="UP000580910"/>
    </source>
</evidence>
<evidence type="ECO:0000256" key="1">
    <source>
        <dbReference type="SAM" id="Phobius"/>
    </source>
</evidence>
<dbReference type="AlphaFoldDB" id="A0A7W3PBM3"/>
<sequence>MNLNPPRSVRAALYLLTALGTPVALYLQAKGYIGDLELALWGAEVTVVNGIAALNTKPE</sequence>
<keyword evidence="1" id="KW-0812">Transmembrane</keyword>
<name>A0A7W3PBM3_9ACTN</name>
<keyword evidence="1" id="KW-1133">Transmembrane helix</keyword>
<dbReference type="EMBL" id="JACGXA010000003">
    <property type="protein sequence ID" value="MBA8805995.1"/>
    <property type="molecule type" value="Genomic_DNA"/>
</dbReference>
<keyword evidence="3" id="KW-1185">Reference proteome</keyword>
<evidence type="ECO:0000313" key="2">
    <source>
        <dbReference type="EMBL" id="MBA8805995.1"/>
    </source>
</evidence>
<feature type="transmembrane region" description="Helical" evidence="1">
    <location>
        <begin position="12"/>
        <end position="29"/>
    </location>
</feature>
<keyword evidence="1" id="KW-0472">Membrane</keyword>
<gene>
    <name evidence="2" type="ORF">FB382_004340</name>
</gene>
<dbReference type="RefSeq" id="WP_182541989.1">
    <property type="nucleotide sequence ID" value="NZ_JACGXA010000003.1"/>
</dbReference>
<accession>A0A7W3PBM3</accession>
<proteinExistence type="predicted"/>
<protein>
    <submittedName>
        <fullName evidence="2">Uncharacterized protein</fullName>
    </submittedName>
</protein>